<sequence>MKRFIKRYFDFSLPRWNKLGLRFYFRPWKSFYCYVWPQRCTHNSVLKPGVWVVTHTDYYWLNMILIHDHRNQINDYAAS</sequence>
<evidence type="ECO:0000313" key="1">
    <source>
        <dbReference type="EMBL" id="OGX84130.1"/>
    </source>
</evidence>
<dbReference type="EMBL" id="MDZB01000123">
    <property type="protein sequence ID" value="OGX84130.1"/>
    <property type="molecule type" value="Genomic_DNA"/>
</dbReference>
<comment type="caution">
    <text evidence="1">The sequence shown here is derived from an EMBL/GenBank/DDBJ whole genome shotgun (WGS) entry which is preliminary data.</text>
</comment>
<name>A0A1G1SZS6_9BACT</name>
<protein>
    <submittedName>
        <fullName evidence="1">Uncharacterized protein</fullName>
    </submittedName>
</protein>
<dbReference type="AlphaFoldDB" id="A0A1G1SZS6"/>
<proteinExistence type="predicted"/>
<organism evidence="1 2">
    <name type="scientific">Hymenobacter lapidarius</name>
    <dbReference type="NCBI Taxonomy" id="1908237"/>
    <lineage>
        <taxon>Bacteria</taxon>
        <taxon>Pseudomonadati</taxon>
        <taxon>Bacteroidota</taxon>
        <taxon>Cytophagia</taxon>
        <taxon>Cytophagales</taxon>
        <taxon>Hymenobacteraceae</taxon>
        <taxon>Hymenobacter</taxon>
    </lineage>
</organism>
<evidence type="ECO:0000313" key="2">
    <source>
        <dbReference type="Proteomes" id="UP000176294"/>
    </source>
</evidence>
<gene>
    <name evidence="1" type="ORF">BEN47_16770</name>
</gene>
<keyword evidence="2" id="KW-1185">Reference proteome</keyword>
<dbReference type="Proteomes" id="UP000176294">
    <property type="component" value="Unassembled WGS sequence"/>
</dbReference>
<dbReference type="RefSeq" id="WP_070729033.1">
    <property type="nucleotide sequence ID" value="NZ_MDZB01000123.1"/>
</dbReference>
<accession>A0A1G1SZS6</accession>
<reference evidence="1 2" key="1">
    <citation type="submission" date="2016-08" db="EMBL/GenBank/DDBJ databases">
        <title>Hymenobacter coccineus sp. nov., Hymenobacter lapidarius sp. nov. and Hymenobacter glacialis sp. nov., isolated from Antarctic soil.</title>
        <authorList>
            <person name="Sedlacek I."/>
            <person name="Kralova S."/>
            <person name="Kyrova K."/>
            <person name="Maslanova I."/>
            <person name="Stankova E."/>
            <person name="Vrbovska V."/>
            <person name="Nemec M."/>
            <person name="Bartak M."/>
            <person name="Svec P."/>
            <person name="Busse H.-J."/>
            <person name="Pantucek R."/>
        </authorList>
    </citation>
    <scope>NUCLEOTIDE SEQUENCE [LARGE SCALE GENOMIC DNA]</scope>
    <source>
        <strain evidence="1 2">CCM 8643</strain>
    </source>
</reference>
<dbReference type="STRING" id="1908237.BEN47_16770"/>